<evidence type="ECO:0000259" key="1">
    <source>
        <dbReference type="PROSITE" id="PS51186"/>
    </source>
</evidence>
<gene>
    <name evidence="2" type="ORF">CFOLD11_06180</name>
</gene>
<dbReference type="RefSeq" id="WP_261850842.1">
    <property type="nucleotide sequence ID" value="NZ_BQXY01000001.1"/>
</dbReference>
<dbReference type="EMBL" id="BQXY01000001">
    <property type="protein sequence ID" value="GKU23792.1"/>
    <property type="molecule type" value="Genomic_DNA"/>
</dbReference>
<dbReference type="SUPFAM" id="SSF55729">
    <property type="entry name" value="Acyl-CoA N-acyltransferases (Nat)"/>
    <property type="match status" value="1"/>
</dbReference>
<feature type="domain" description="N-acetyltransferase" evidence="1">
    <location>
        <begin position="10"/>
        <end position="175"/>
    </location>
</feature>
<evidence type="ECO:0000313" key="2">
    <source>
        <dbReference type="EMBL" id="GKU23792.1"/>
    </source>
</evidence>
<accession>A0A9W6D9I0</accession>
<dbReference type="PANTHER" id="PTHR43415:SF5">
    <property type="entry name" value="ACETYLTRANSFERASE"/>
    <property type="match status" value="1"/>
</dbReference>
<proteinExistence type="predicted"/>
<dbReference type="Gene3D" id="3.40.630.30">
    <property type="match status" value="1"/>
</dbReference>
<comment type="caution">
    <text evidence="2">The sequence shown here is derived from an EMBL/GenBank/DDBJ whole genome shotgun (WGS) entry which is preliminary data.</text>
</comment>
<keyword evidence="3" id="KW-1185">Reference proteome</keyword>
<dbReference type="Proteomes" id="UP001057868">
    <property type="component" value="Unassembled WGS sequence"/>
</dbReference>
<sequence>MKVLLKGENVKLGSIKDEDFACINSWYDDSDFLRYYDMVPAIPKGQKEVQEVFEEFKETQERMIFAIRDVSSNEIIGVIGFDDILWSNRVATLFIGIGNMKYRNKGLGKEAIRLLIDFGFAELNLHRIQLDVLAYNTSAIKLYESVGFKREGEYREFILRDYKRYSMYLYGLLKDEWIEKIKV</sequence>
<name>A0A9W6D9I0_9CLOT</name>
<dbReference type="PROSITE" id="PS51186">
    <property type="entry name" value="GNAT"/>
    <property type="match status" value="1"/>
</dbReference>
<dbReference type="Pfam" id="PF13302">
    <property type="entry name" value="Acetyltransf_3"/>
    <property type="match status" value="1"/>
</dbReference>
<dbReference type="GO" id="GO:0016747">
    <property type="term" value="F:acyltransferase activity, transferring groups other than amino-acyl groups"/>
    <property type="evidence" value="ECO:0007669"/>
    <property type="project" value="InterPro"/>
</dbReference>
<organism evidence="2 3">
    <name type="scientific">Clostridium folliculivorans</name>
    <dbReference type="NCBI Taxonomy" id="2886038"/>
    <lineage>
        <taxon>Bacteria</taxon>
        <taxon>Bacillati</taxon>
        <taxon>Bacillota</taxon>
        <taxon>Clostridia</taxon>
        <taxon>Eubacteriales</taxon>
        <taxon>Clostridiaceae</taxon>
        <taxon>Clostridium</taxon>
    </lineage>
</organism>
<protein>
    <submittedName>
        <fullName evidence="2">N-acetyltransferase</fullName>
    </submittedName>
</protein>
<dbReference type="InterPro" id="IPR016181">
    <property type="entry name" value="Acyl_CoA_acyltransferase"/>
</dbReference>
<dbReference type="PANTHER" id="PTHR43415">
    <property type="entry name" value="SPERMIDINE N(1)-ACETYLTRANSFERASE"/>
    <property type="match status" value="1"/>
</dbReference>
<dbReference type="InterPro" id="IPR000182">
    <property type="entry name" value="GNAT_dom"/>
</dbReference>
<dbReference type="AlphaFoldDB" id="A0A9W6D9I0"/>
<reference evidence="2" key="1">
    <citation type="journal article" date="2023" name="Int. J. Syst. Evol. Microbiol.">
        <title>&lt;i&gt;Clostridium folliculivorans&lt;/i&gt; sp. nov., isolated from soil samples of an organic paddy in Japan.</title>
        <authorList>
            <person name="Tazawa J."/>
            <person name="Kobayashi H."/>
            <person name="Tanizawa Y."/>
            <person name="Uchino A."/>
            <person name="Tanaka F."/>
            <person name="Urashima Y."/>
            <person name="Miura S."/>
            <person name="Sakamoto M."/>
            <person name="Ohkuma M."/>
            <person name="Tohno M."/>
        </authorList>
    </citation>
    <scope>NUCLEOTIDE SEQUENCE</scope>
    <source>
        <strain evidence="2">D1-1</strain>
    </source>
</reference>
<evidence type="ECO:0000313" key="3">
    <source>
        <dbReference type="Proteomes" id="UP001057868"/>
    </source>
</evidence>